<evidence type="ECO:0000259" key="4">
    <source>
        <dbReference type="PROSITE" id="PS50956"/>
    </source>
</evidence>
<dbReference type="Gene3D" id="1.10.10.10">
    <property type="entry name" value="Winged helix-like DNA-binding domain superfamily/Winged helix DNA-binding domain"/>
    <property type="match status" value="1"/>
</dbReference>
<protein>
    <submittedName>
        <fullName evidence="5">Leucine-responsive regulatory protein</fullName>
    </submittedName>
</protein>
<dbReference type="PRINTS" id="PR00033">
    <property type="entry name" value="HTHASNC"/>
</dbReference>
<dbReference type="OrthoDB" id="166264at2"/>
<dbReference type="Gene3D" id="3.30.70.920">
    <property type="match status" value="1"/>
</dbReference>
<dbReference type="KEGG" id="gai:IMCC3135_04140"/>
<evidence type="ECO:0000313" key="6">
    <source>
        <dbReference type="Proteomes" id="UP000250079"/>
    </source>
</evidence>
<accession>A0A2Z2NLU0</accession>
<name>A0A2Z2NLU0_9GAMM</name>
<dbReference type="SMART" id="SM00344">
    <property type="entry name" value="HTH_ASNC"/>
    <property type="match status" value="1"/>
</dbReference>
<dbReference type="PANTHER" id="PTHR30154">
    <property type="entry name" value="LEUCINE-RESPONSIVE REGULATORY PROTEIN"/>
    <property type="match status" value="1"/>
</dbReference>
<dbReference type="InterPro" id="IPR011991">
    <property type="entry name" value="ArsR-like_HTH"/>
</dbReference>
<dbReference type="InterPro" id="IPR019888">
    <property type="entry name" value="Tscrpt_reg_AsnC-like"/>
</dbReference>
<keyword evidence="1" id="KW-0805">Transcription regulation</keyword>
<reference evidence="5 6" key="1">
    <citation type="submission" date="2016-12" db="EMBL/GenBank/DDBJ databases">
        <authorList>
            <person name="Song W.-J."/>
            <person name="Kurnit D.M."/>
        </authorList>
    </citation>
    <scope>NUCLEOTIDE SEQUENCE [LARGE SCALE GENOMIC DNA]</scope>
    <source>
        <strain evidence="5 6">IMCC3135</strain>
    </source>
</reference>
<dbReference type="EMBL" id="CP018632">
    <property type="protein sequence ID" value="ASJ70941.1"/>
    <property type="molecule type" value="Genomic_DNA"/>
</dbReference>
<feature type="domain" description="HTH asnC-type" evidence="4">
    <location>
        <begin position="5"/>
        <end position="66"/>
    </location>
</feature>
<dbReference type="PANTHER" id="PTHR30154:SF17">
    <property type="entry name" value="DNA-BINDING TRANSCRIPTIONAL ACTIVATOR DECR"/>
    <property type="match status" value="1"/>
</dbReference>
<dbReference type="InterPro" id="IPR036390">
    <property type="entry name" value="WH_DNA-bd_sf"/>
</dbReference>
<keyword evidence="3" id="KW-0804">Transcription</keyword>
<dbReference type="AlphaFoldDB" id="A0A2Z2NLU0"/>
<sequence>MSIKLDKVDIRLLQELQKDSSQSQRSLAEKINLSQNACWRRVKALQDAGVIRQHTVILDRDLLGASLVVFVMIRTRHHSTQWLTEFSEHISSIPEVVDFFRIGGEYDYMLKVVTQDLNSFDTVYRRLIATVELDTVTSFFAMEAIEEQRPITLTPSV</sequence>
<dbReference type="SUPFAM" id="SSF54909">
    <property type="entry name" value="Dimeric alpha+beta barrel"/>
    <property type="match status" value="1"/>
</dbReference>
<dbReference type="InterPro" id="IPR019887">
    <property type="entry name" value="Tscrpt_reg_AsnC/Lrp_C"/>
</dbReference>
<evidence type="ECO:0000256" key="3">
    <source>
        <dbReference type="ARBA" id="ARBA00023163"/>
    </source>
</evidence>
<dbReference type="InterPro" id="IPR036388">
    <property type="entry name" value="WH-like_DNA-bd_sf"/>
</dbReference>
<dbReference type="CDD" id="cd00090">
    <property type="entry name" value="HTH_ARSR"/>
    <property type="match status" value="1"/>
</dbReference>
<dbReference type="Pfam" id="PF01037">
    <property type="entry name" value="AsnC_trans_reg"/>
    <property type="match status" value="1"/>
</dbReference>
<dbReference type="InterPro" id="IPR011008">
    <property type="entry name" value="Dimeric_a/b-barrel"/>
</dbReference>
<dbReference type="GO" id="GO:0005829">
    <property type="term" value="C:cytosol"/>
    <property type="evidence" value="ECO:0007669"/>
    <property type="project" value="TreeGrafter"/>
</dbReference>
<dbReference type="Proteomes" id="UP000250079">
    <property type="component" value="Chromosome"/>
</dbReference>
<dbReference type="GO" id="GO:0043200">
    <property type="term" value="P:response to amino acid"/>
    <property type="evidence" value="ECO:0007669"/>
    <property type="project" value="TreeGrafter"/>
</dbReference>
<dbReference type="PROSITE" id="PS50956">
    <property type="entry name" value="HTH_ASNC_2"/>
    <property type="match status" value="1"/>
</dbReference>
<keyword evidence="6" id="KW-1185">Reference proteome</keyword>
<keyword evidence="2" id="KW-0238">DNA-binding</keyword>
<evidence type="ECO:0000256" key="1">
    <source>
        <dbReference type="ARBA" id="ARBA00023015"/>
    </source>
</evidence>
<organism evidence="5 6">
    <name type="scientific">Granulosicoccus antarcticus IMCC3135</name>
    <dbReference type="NCBI Taxonomy" id="1192854"/>
    <lineage>
        <taxon>Bacteria</taxon>
        <taxon>Pseudomonadati</taxon>
        <taxon>Pseudomonadota</taxon>
        <taxon>Gammaproteobacteria</taxon>
        <taxon>Chromatiales</taxon>
        <taxon>Granulosicoccaceae</taxon>
        <taxon>Granulosicoccus</taxon>
    </lineage>
</organism>
<dbReference type="SUPFAM" id="SSF46785">
    <property type="entry name" value="Winged helix' DNA-binding domain"/>
    <property type="match status" value="1"/>
</dbReference>
<evidence type="ECO:0000256" key="2">
    <source>
        <dbReference type="ARBA" id="ARBA00023125"/>
    </source>
</evidence>
<proteinExistence type="predicted"/>
<dbReference type="GO" id="GO:0006355">
    <property type="term" value="P:regulation of DNA-templated transcription"/>
    <property type="evidence" value="ECO:0007669"/>
    <property type="project" value="UniProtKB-ARBA"/>
</dbReference>
<dbReference type="InterPro" id="IPR000485">
    <property type="entry name" value="AsnC-type_HTH_dom"/>
</dbReference>
<dbReference type="RefSeq" id="WP_088916433.1">
    <property type="nucleotide sequence ID" value="NZ_CP018632.1"/>
</dbReference>
<dbReference type="Pfam" id="PF13412">
    <property type="entry name" value="HTH_24"/>
    <property type="match status" value="1"/>
</dbReference>
<gene>
    <name evidence="5" type="primary">lrp_1</name>
    <name evidence="5" type="ORF">IMCC3135_04140</name>
</gene>
<evidence type="ECO:0000313" key="5">
    <source>
        <dbReference type="EMBL" id="ASJ70941.1"/>
    </source>
</evidence>
<dbReference type="GO" id="GO:0043565">
    <property type="term" value="F:sequence-specific DNA binding"/>
    <property type="evidence" value="ECO:0007669"/>
    <property type="project" value="InterPro"/>
</dbReference>